<feature type="compositionally biased region" description="Polar residues" evidence="1">
    <location>
        <begin position="468"/>
        <end position="478"/>
    </location>
</feature>
<dbReference type="AlphaFoldDB" id="A0A6L2KG35"/>
<protein>
    <submittedName>
        <fullName evidence="2">Uncharacterized protein</fullName>
    </submittedName>
</protein>
<reference evidence="2" key="1">
    <citation type="journal article" date="2019" name="Sci. Rep.">
        <title>Draft genome of Tanacetum cinerariifolium, the natural source of mosquito coil.</title>
        <authorList>
            <person name="Yamashiro T."/>
            <person name="Shiraishi A."/>
            <person name="Satake H."/>
            <person name="Nakayama K."/>
        </authorList>
    </citation>
    <scope>NUCLEOTIDE SEQUENCE</scope>
</reference>
<feature type="compositionally biased region" description="Basic and acidic residues" evidence="1">
    <location>
        <begin position="117"/>
        <end position="127"/>
    </location>
</feature>
<accession>A0A6L2KG35</accession>
<feature type="compositionally biased region" description="Basic and acidic residues" evidence="1">
    <location>
        <begin position="428"/>
        <end position="465"/>
    </location>
</feature>
<feature type="compositionally biased region" description="Basic and acidic residues" evidence="1">
    <location>
        <begin position="194"/>
        <end position="203"/>
    </location>
</feature>
<feature type="compositionally biased region" description="Basic residues" evidence="1">
    <location>
        <begin position="103"/>
        <end position="116"/>
    </location>
</feature>
<feature type="compositionally biased region" description="Acidic residues" evidence="1">
    <location>
        <begin position="128"/>
        <end position="139"/>
    </location>
</feature>
<organism evidence="2">
    <name type="scientific">Tanacetum cinerariifolium</name>
    <name type="common">Dalmatian daisy</name>
    <name type="synonym">Chrysanthemum cinerariifolium</name>
    <dbReference type="NCBI Taxonomy" id="118510"/>
    <lineage>
        <taxon>Eukaryota</taxon>
        <taxon>Viridiplantae</taxon>
        <taxon>Streptophyta</taxon>
        <taxon>Embryophyta</taxon>
        <taxon>Tracheophyta</taxon>
        <taxon>Spermatophyta</taxon>
        <taxon>Magnoliopsida</taxon>
        <taxon>eudicotyledons</taxon>
        <taxon>Gunneridae</taxon>
        <taxon>Pentapetalae</taxon>
        <taxon>asterids</taxon>
        <taxon>campanulids</taxon>
        <taxon>Asterales</taxon>
        <taxon>Asteraceae</taxon>
        <taxon>Asteroideae</taxon>
        <taxon>Anthemideae</taxon>
        <taxon>Anthemidinae</taxon>
        <taxon>Tanacetum</taxon>
    </lineage>
</organism>
<feature type="region of interest" description="Disordered" evidence="1">
    <location>
        <begin position="1"/>
        <end position="212"/>
    </location>
</feature>
<feature type="compositionally biased region" description="Basic and acidic residues" evidence="1">
    <location>
        <begin position="384"/>
        <end position="409"/>
    </location>
</feature>
<gene>
    <name evidence="2" type="ORF">Tci_020324</name>
</gene>
<sequence length="478" mass="55008">MESNDDVEGSGSIVAKKPGNEKKTTKRRKLRSSSIGRNLKVNEMLKKKKPKMKLREKSMKKPMLKLKKRKRLSEIEDNDVNVNETTEANQTDNEEDAEETNDRKRKGTSTSKGKKMKTVEEQEKNIGSDEEDRGSESENEGLFVAKEKNPAKMKKKTQASTSESKKLRSNESEEEDYMESEKEEEGKKLKKVKKEREEEDPKPSKTMTYLTCNTRSSPKSLYEGMSGLSEDRKRCLKEIWFEGYIHFSITELPSTMAYHVIENFHAPSTKLRLQKGSIKATRQKVHDILGIPMGKMKLEDLEQRPYNDHLGKPTPPTIALQISVIRSWNTLLMRKWITIETRKRCLGNLEHYEEFDPKKEQTDIDLYKGLDVYIEPLNDRKPVTKEEKENIDDIGKGKGEGGCELKDDGVDVQDDVNNEPEFEKVIGDDKEVAASLDVDNKNEEIIKEKDGNETEDNEKINKNEMKNGYNSERTTSRN</sequence>
<dbReference type="EMBL" id="BKCJ010002407">
    <property type="protein sequence ID" value="GEU48346.1"/>
    <property type="molecule type" value="Genomic_DNA"/>
</dbReference>
<feature type="compositionally biased region" description="Basic residues" evidence="1">
    <location>
        <begin position="60"/>
        <end position="71"/>
    </location>
</feature>
<proteinExistence type="predicted"/>
<evidence type="ECO:0000313" key="2">
    <source>
        <dbReference type="EMBL" id="GEU48346.1"/>
    </source>
</evidence>
<evidence type="ECO:0000256" key="1">
    <source>
        <dbReference type="SAM" id="MobiDB-lite"/>
    </source>
</evidence>
<feature type="region of interest" description="Disordered" evidence="1">
    <location>
        <begin position="428"/>
        <end position="478"/>
    </location>
</feature>
<feature type="compositionally biased region" description="Acidic residues" evidence="1">
    <location>
        <begin position="172"/>
        <end position="183"/>
    </location>
</feature>
<name>A0A6L2KG35_TANCI</name>
<comment type="caution">
    <text evidence="2">The sequence shown here is derived from an EMBL/GenBank/DDBJ whole genome shotgun (WGS) entry which is preliminary data.</text>
</comment>
<feature type="region of interest" description="Disordered" evidence="1">
    <location>
        <begin position="384"/>
        <end position="415"/>
    </location>
</feature>